<protein>
    <submittedName>
        <fullName evidence="1">Uncharacterized protein</fullName>
    </submittedName>
</protein>
<dbReference type="Proteomes" id="UP000023152">
    <property type="component" value="Unassembled WGS sequence"/>
</dbReference>
<comment type="caution">
    <text evidence="1">The sequence shown here is derived from an EMBL/GenBank/DDBJ whole genome shotgun (WGS) entry which is preliminary data.</text>
</comment>
<sequence>MRDISRGKSDIFADAYHQKPVFIVMDYLYHWDKIIQYDLCPTNEARYLLFAQSLPILQYEYCCLCLTPPKMAVIMDEWLKYGVCYKKTDEALVLSKALASLQMQVLRTSYAGTNLVIKEQDEETKKKLPQNETINFDAKMLIKPSPRF</sequence>
<gene>
    <name evidence="1" type="ORF">RFI_24044</name>
</gene>
<reference evidence="1 2" key="1">
    <citation type="journal article" date="2013" name="Curr. Biol.">
        <title>The Genome of the Foraminiferan Reticulomyxa filosa.</title>
        <authorList>
            <person name="Glockner G."/>
            <person name="Hulsmann N."/>
            <person name="Schleicher M."/>
            <person name="Noegel A.A."/>
            <person name="Eichinger L."/>
            <person name="Gallinger C."/>
            <person name="Pawlowski J."/>
            <person name="Sierra R."/>
            <person name="Euteneuer U."/>
            <person name="Pillet L."/>
            <person name="Moustafa A."/>
            <person name="Platzer M."/>
            <person name="Groth M."/>
            <person name="Szafranski K."/>
            <person name="Schliwa M."/>
        </authorList>
    </citation>
    <scope>NUCLEOTIDE SEQUENCE [LARGE SCALE GENOMIC DNA]</scope>
</reference>
<accession>X6MI56</accession>
<evidence type="ECO:0000313" key="1">
    <source>
        <dbReference type="EMBL" id="ETO13331.1"/>
    </source>
</evidence>
<evidence type="ECO:0000313" key="2">
    <source>
        <dbReference type="Proteomes" id="UP000023152"/>
    </source>
</evidence>
<name>X6MI56_RETFI</name>
<proteinExistence type="predicted"/>
<dbReference type="EMBL" id="ASPP01020674">
    <property type="protein sequence ID" value="ETO13331.1"/>
    <property type="molecule type" value="Genomic_DNA"/>
</dbReference>
<keyword evidence="2" id="KW-1185">Reference proteome</keyword>
<dbReference type="AlphaFoldDB" id="X6MI56"/>
<organism evidence="1 2">
    <name type="scientific">Reticulomyxa filosa</name>
    <dbReference type="NCBI Taxonomy" id="46433"/>
    <lineage>
        <taxon>Eukaryota</taxon>
        <taxon>Sar</taxon>
        <taxon>Rhizaria</taxon>
        <taxon>Retaria</taxon>
        <taxon>Foraminifera</taxon>
        <taxon>Monothalamids</taxon>
        <taxon>Reticulomyxidae</taxon>
        <taxon>Reticulomyxa</taxon>
    </lineage>
</organism>